<feature type="compositionally biased region" description="Basic and acidic residues" evidence="1">
    <location>
        <begin position="15"/>
        <end position="28"/>
    </location>
</feature>
<sequence>MADVVNLNQARKAKAKADDKARAAENRVRFGRTKAEKSLEAARVEKLKRDLDGAKRED</sequence>
<evidence type="ECO:0000313" key="2">
    <source>
        <dbReference type="EMBL" id="OYX02427.1"/>
    </source>
</evidence>
<name>A0A258D3N5_CAUVI</name>
<dbReference type="Pfam" id="PF13770">
    <property type="entry name" value="DUF4169"/>
    <property type="match status" value="1"/>
</dbReference>
<dbReference type="Proteomes" id="UP000215616">
    <property type="component" value="Unassembled WGS sequence"/>
</dbReference>
<evidence type="ECO:0000256" key="1">
    <source>
        <dbReference type="SAM" id="MobiDB-lite"/>
    </source>
</evidence>
<dbReference type="EMBL" id="NCDQ01000189">
    <property type="protein sequence ID" value="OYX02427.1"/>
    <property type="molecule type" value="Genomic_DNA"/>
</dbReference>
<organism evidence="2 3">
    <name type="scientific">Caulobacter vibrioides</name>
    <name type="common">Caulobacter crescentus</name>
    <dbReference type="NCBI Taxonomy" id="155892"/>
    <lineage>
        <taxon>Bacteria</taxon>
        <taxon>Pseudomonadati</taxon>
        <taxon>Pseudomonadota</taxon>
        <taxon>Alphaproteobacteria</taxon>
        <taxon>Caulobacterales</taxon>
        <taxon>Caulobacteraceae</taxon>
        <taxon>Caulobacter</taxon>
    </lineage>
</organism>
<dbReference type="InterPro" id="IPR025227">
    <property type="entry name" value="DUF4169"/>
</dbReference>
<accession>A0A258D3N5</accession>
<evidence type="ECO:0000313" key="3">
    <source>
        <dbReference type="Proteomes" id="UP000215616"/>
    </source>
</evidence>
<gene>
    <name evidence="2" type="ORF">B7Z12_12115</name>
</gene>
<dbReference type="AlphaFoldDB" id="A0A258D3N5"/>
<comment type="caution">
    <text evidence="2">The sequence shown here is derived from an EMBL/GenBank/DDBJ whole genome shotgun (WGS) entry which is preliminary data.</text>
</comment>
<protein>
    <submittedName>
        <fullName evidence="2">DUF4169 domain-containing protein</fullName>
    </submittedName>
</protein>
<reference evidence="2 3" key="1">
    <citation type="submission" date="2017-03" db="EMBL/GenBank/DDBJ databases">
        <title>Lifting the veil on microbial sulfur biogeochemistry in mining wastewaters.</title>
        <authorList>
            <person name="Kantor R.S."/>
            <person name="Colenbrander Nelson T."/>
            <person name="Marshall S."/>
            <person name="Bennett D."/>
            <person name="Apte S."/>
            <person name="Camacho D."/>
            <person name="Thomas B.C."/>
            <person name="Warren L.A."/>
            <person name="Banfield J.F."/>
        </authorList>
    </citation>
    <scope>NUCLEOTIDE SEQUENCE [LARGE SCALE GENOMIC DNA]</scope>
    <source>
        <strain evidence="2">32-67-7</strain>
    </source>
</reference>
<feature type="region of interest" description="Disordered" evidence="1">
    <location>
        <begin position="1"/>
        <end position="28"/>
    </location>
</feature>
<proteinExistence type="predicted"/>